<accession>A0A3M7PNC5</accession>
<dbReference type="AlphaFoldDB" id="A0A3M7PNC5"/>
<proteinExistence type="predicted"/>
<protein>
    <submittedName>
        <fullName evidence="1">Uncharacterized protein</fullName>
    </submittedName>
</protein>
<reference evidence="1 2" key="1">
    <citation type="journal article" date="2018" name="Sci. Rep.">
        <title>Genomic signatures of local adaptation to the degree of environmental predictability in rotifers.</title>
        <authorList>
            <person name="Franch-Gras L."/>
            <person name="Hahn C."/>
            <person name="Garcia-Roger E.M."/>
            <person name="Carmona M.J."/>
            <person name="Serra M."/>
            <person name="Gomez A."/>
        </authorList>
    </citation>
    <scope>NUCLEOTIDE SEQUENCE [LARGE SCALE GENOMIC DNA]</scope>
    <source>
        <strain evidence="1">HYR1</strain>
    </source>
</reference>
<organism evidence="1 2">
    <name type="scientific">Brachionus plicatilis</name>
    <name type="common">Marine rotifer</name>
    <name type="synonym">Brachionus muelleri</name>
    <dbReference type="NCBI Taxonomy" id="10195"/>
    <lineage>
        <taxon>Eukaryota</taxon>
        <taxon>Metazoa</taxon>
        <taxon>Spiralia</taxon>
        <taxon>Gnathifera</taxon>
        <taxon>Rotifera</taxon>
        <taxon>Eurotatoria</taxon>
        <taxon>Monogononta</taxon>
        <taxon>Pseudotrocha</taxon>
        <taxon>Ploima</taxon>
        <taxon>Brachionidae</taxon>
        <taxon>Brachionus</taxon>
    </lineage>
</organism>
<dbReference type="Proteomes" id="UP000276133">
    <property type="component" value="Unassembled WGS sequence"/>
</dbReference>
<dbReference type="EMBL" id="REGN01009888">
    <property type="protein sequence ID" value="RNA00148.1"/>
    <property type="molecule type" value="Genomic_DNA"/>
</dbReference>
<gene>
    <name evidence="1" type="ORF">BpHYR1_002968</name>
</gene>
<evidence type="ECO:0000313" key="2">
    <source>
        <dbReference type="Proteomes" id="UP000276133"/>
    </source>
</evidence>
<keyword evidence="2" id="KW-1185">Reference proteome</keyword>
<comment type="caution">
    <text evidence="1">The sequence shown here is derived from an EMBL/GenBank/DDBJ whole genome shotgun (WGS) entry which is preliminary data.</text>
</comment>
<evidence type="ECO:0000313" key="1">
    <source>
        <dbReference type="EMBL" id="RNA00148.1"/>
    </source>
</evidence>
<sequence length="60" mass="6630">MRIELSTKGANKICGVLESRIIYISRCLCLFLHGDNSIWKVCAGRSARVHAQGAPVLDEE</sequence>
<name>A0A3M7PNC5_BRAPC</name>